<sequence length="398" mass="42202">MTAVVFPLLVYRMTHSPLLTALISVCDIAPYPVFALFAGTLADRVNRRRLMITCDLVNALLLGSIPLSSLLHALTLAQIYIVGLLSATAFVWFDAANFGAVPALVGRRRLIAANSALWTASTMTDIVGPSLAGLCIVLVGPAITISADSASYLLSALSLALIPRAFNQLRHREGTRSWLRSSMSDIREGLHFLWQHALVRTLTLLGIGCALTAGAVQGLLVVYGIHALGLTTTDPRIGLLFGAGATGALVSNLLLPVLVKNVAVGRITMVGLLLNLLLLVAVALAPTFLTGMLCYGLWLGCNHLVNINGISLRQIVTPDHLQSRVNASARMVMVAANPLGAALGGILAEQTTVRISLLIMASGVALSLFLSWFSPLWLVQTPKGVEQEERGGSHAMQP</sequence>
<dbReference type="PANTHER" id="PTHR23513:SF6">
    <property type="entry name" value="MAJOR FACILITATOR SUPERFAMILY ASSOCIATED DOMAIN-CONTAINING PROTEIN"/>
    <property type="match status" value="1"/>
</dbReference>
<keyword evidence="3" id="KW-1003">Cell membrane</keyword>
<dbReference type="InterPro" id="IPR036259">
    <property type="entry name" value="MFS_trans_sf"/>
</dbReference>
<feature type="transmembrane region" description="Helical" evidence="7">
    <location>
        <begin position="79"/>
        <end position="105"/>
    </location>
</feature>
<evidence type="ECO:0000256" key="5">
    <source>
        <dbReference type="ARBA" id="ARBA00022989"/>
    </source>
</evidence>
<keyword evidence="6 7" id="KW-0472">Membrane</keyword>
<dbReference type="CDD" id="cd06173">
    <property type="entry name" value="MFS_MefA_like"/>
    <property type="match status" value="1"/>
</dbReference>
<evidence type="ECO:0000256" key="4">
    <source>
        <dbReference type="ARBA" id="ARBA00022692"/>
    </source>
</evidence>
<keyword evidence="4 7" id="KW-0812">Transmembrane</keyword>
<feature type="transmembrane region" description="Helical" evidence="7">
    <location>
        <begin position="237"/>
        <end position="259"/>
    </location>
</feature>
<keyword evidence="5 7" id="KW-1133">Transmembrane helix</keyword>
<feature type="transmembrane region" description="Helical" evidence="7">
    <location>
        <begin position="149"/>
        <end position="166"/>
    </location>
</feature>
<comment type="caution">
    <text evidence="8">The sequence shown here is derived from an EMBL/GenBank/DDBJ whole genome shotgun (WGS) entry which is preliminary data.</text>
</comment>
<evidence type="ECO:0000313" key="8">
    <source>
        <dbReference type="EMBL" id="GHO91145.1"/>
    </source>
</evidence>
<comment type="subcellular location">
    <subcellularLocation>
        <location evidence="1">Cell membrane</location>
        <topology evidence="1">Multi-pass membrane protein</topology>
    </subcellularLocation>
</comment>
<dbReference type="AlphaFoldDB" id="A0A8J3IEQ9"/>
<feature type="transmembrane region" description="Helical" evidence="7">
    <location>
        <begin position="50"/>
        <end position="73"/>
    </location>
</feature>
<dbReference type="Gene3D" id="1.20.1250.20">
    <property type="entry name" value="MFS general substrate transporter like domains"/>
    <property type="match status" value="1"/>
</dbReference>
<evidence type="ECO:0000256" key="1">
    <source>
        <dbReference type="ARBA" id="ARBA00004651"/>
    </source>
</evidence>
<accession>A0A8J3IEQ9</accession>
<dbReference type="GO" id="GO:0005886">
    <property type="term" value="C:plasma membrane"/>
    <property type="evidence" value="ECO:0007669"/>
    <property type="project" value="UniProtKB-SubCell"/>
</dbReference>
<protein>
    <submittedName>
        <fullName evidence="8">MFS transporter</fullName>
    </submittedName>
</protein>
<feature type="transmembrane region" description="Helical" evidence="7">
    <location>
        <begin position="355"/>
        <end position="373"/>
    </location>
</feature>
<keyword evidence="2" id="KW-0813">Transport</keyword>
<dbReference type="Proteomes" id="UP000597444">
    <property type="component" value="Unassembled WGS sequence"/>
</dbReference>
<dbReference type="Pfam" id="PF05977">
    <property type="entry name" value="MFS_3"/>
    <property type="match status" value="1"/>
</dbReference>
<feature type="transmembrane region" description="Helical" evidence="7">
    <location>
        <begin position="327"/>
        <end position="348"/>
    </location>
</feature>
<gene>
    <name evidence="8" type="ORF">KSF_011930</name>
</gene>
<evidence type="ECO:0000256" key="7">
    <source>
        <dbReference type="SAM" id="Phobius"/>
    </source>
</evidence>
<evidence type="ECO:0000256" key="2">
    <source>
        <dbReference type="ARBA" id="ARBA00022448"/>
    </source>
</evidence>
<evidence type="ECO:0000256" key="3">
    <source>
        <dbReference type="ARBA" id="ARBA00022475"/>
    </source>
</evidence>
<dbReference type="SUPFAM" id="SSF103473">
    <property type="entry name" value="MFS general substrate transporter"/>
    <property type="match status" value="1"/>
</dbReference>
<organism evidence="8 9">
    <name type="scientific">Reticulibacter mediterranei</name>
    <dbReference type="NCBI Taxonomy" id="2778369"/>
    <lineage>
        <taxon>Bacteria</taxon>
        <taxon>Bacillati</taxon>
        <taxon>Chloroflexota</taxon>
        <taxon>Ktedonobacteria</taxon>
        <taxon>Ktedonobacterales</taxon>
        <taxon>Reticulibacteraceae</taxon>
        <taxon>Reticulibacter</taxon>
    </lineage>
</organism>
<feature type="transmembrane region" description="Helical" evidence="7">
    <location>
        <begin position="18"/>
        <end position="38"/>
    </location>
</feature>
<dbReference type="PANTHER" id="PTHR23513">
    <property type="entry name" value="INTEGRAL MEMBRANE EFFLUX PROTEIN-RELATED"/>
    <property type="match status" value="1"/>
</dbReference>
<feature type="transmembrane region" description="Helical" evidence="7">
    <location>
        <begin position="202"/>
        <end position="225"/>
    </location>
</feature>
<reference evidence="8" key="1">
    <citation type="submission" date="2020-10" db="EMBL/GenBank/DDBJ databases">
        <title>Taxonomic study of unclassified bacteria belonging to the class Ktedonobacteria.</title>
        <authorList>
            <person name="Yabe S."/>
            <person name="Wang C.M."/>
            <person name="Zheng Y."/>
            <person name="Sakai Y."/>
            <person name="Cavaletti L."/>
            <person name="Monciardini P."/>
            <person name="Donadio S."/>
        </authorList>
    </citation>
    <scope>NUCLEOTIDE SEQUENCE</scope>
    <source>
        <strain evidence="8">ID150040</strain>
    </source>
</reference>
<feature type="transmembrane region" description="Helical" evidence="7">
    <location>
        <begin position="271"/>
        <end position="298"/>
    </location>
</feature>
<proteinExistence type="predicted"/>
<name>A0A8J3IEQ9_9CHLR</name>
<dbReference type="EMBL" id="BNJK01000001">
    <property type="protein sequence ID" value="GHO91145.1"/>
    <property type="molecule type" value="Genomic_DNA"/>
</dbReference>
<feature type="transmembrane region" description="Helical" evidence="7">
    <location>
        <begin position="126"/>
        <end position="143"/>
    </location>
</feature>
<dbReference type="InterPro" id="IPR010290">
    <property type="entry name" value="TM_effector"/>
</dbReference>
<keyword evidence="9" id="KW-1185">Reference proteome</keyword>
<evidence type="ECO:0000256" key="6">
    <source>
        <dbReference type="ARBA" id="ARBA00023136"/>
    </source>
</evidence>
<evidence type="ECO:0000313" key="9">
    <source>
        <dbReference type="Proteomes" id="UP000597444"/>
    </source>
</evidence>